<feature type="region of interest" description="Disordered" evidence="2">
    <location>
        <begin position="1131"/>
        <end position="1159"/>
    </location>
</feature>
<feature type="compositionally biased region" description="Low complexity" evidence="2">
    <location>
        <begin position="1006"/>
        <end position="1015"/>
    </location>
</feature>
<feature type="compositionally biased region" description="Basic and acidic residues" evidence="2">
    <location>
        <begin position="210"/>
        <end position="224"/>
    </location>
</feature>
<name>A0A9Q1DDY7_CONCO</name>
<feature type="compositionally biased region" description="Basic and acidic residues" evidence="2">
    <location>
        <begin position="562"/>
        <end position="590"/>
    </location>
</feature>
<dbReference type="OrthoDB" id="10044099at2759"/>
<organism evidence="3 4">
    <name type="scientific">Conger conger</name>
    <name type="common">Conger eel</name>
    <name type="synonym">Muraena conger</name>
    <dbReference type="NCBI Taxonomy" id="82655"/>
    <lineage>
        <taxon>Eukaryota</taxon>
        <taxon>Metazoa</taxon>
        <taxon>Chordata</taxon>
        <taxon>Craniata</taxon>
        <taxon>Vertebrata</taxon>
        <taxon>Euteleostomi</taxon>
        <taxon>Actinopterygii</taxon>
        <taxon>Neopterygii</taxon>
        <taxon>Teleostei</taxon>
        <taxon>Anguilliformes</taxon>
        <taxon>Congridae</taxon>
        <taxon>Conger</taxon>
    </lineage>
</organism>
<feature type="region of interest" description="Disordered" evidence="2">
    <location>
        <begin position="937"/>
        <end position="1098"/>
    </location>
</feature>
<feature type="region of interest" description="Disordered" evidence="2">
    <location>
        <begin position="95"/>
        <end position="224"/>
    </location>
</feature>
<comment type="caution">
    <text evidence="3">The sequence shown here is derived from an EMBL/GenBank/DDBJ whole genome shotgun (WGS) entry which is preliminary data.</text>
</comment>
<gene>
    <name evidence="3" type="ORF">COCON_G00130880</name>
</gene>
<evidence type="ECO:0008006" key="5">
    <source>
        <dbReference type="Google" id="ProtNLM"/>
    </source>
</evidence>
<accession>A0A9Q1DDY7</accession>
<feature type="compositionally biased region" description="Basic and acidic residues" evidence="2">
    <location>
        <begin position="630"/>
        <end position="650"/>
    </location>
</feature>
<feature type="compositionally biased region" description="Basic and acidic residues" evidence="2">
    <location>
        <begin position="1048"/>
        <end position="1071"/>
    </location>
</feature>
<dbReference type="EMBL" id="JAFJMO010000009">
    <property type="protein sequence ID" value="KAJ8267916.1"/>
    <property type="molecule type" value="Genomic_DNA"/>
</dbReference>
<keyword evidence="4" id="KW-1185">Reference proteome</keyword>
<dbReference type="PANTHER" id="PTHR21616:SF2">
    <property type="entry name" value="CENTROSOME AND SPINDLE POLE-ASSOCIATED PROTEIN 1"/>
    <property type="match status" value="1"/>
</dbReference>
<dbReference type="InterPro" id="IPR026708">
    <property type="entry name" value="CSPP1"/>
</dbReference>
<evidence type="ECO:0000256" key="1">
    <source>
        <dbReference type="SAM" id="Coils"/>
    </source>
</evidence>
<feature type="compositionally biased region" description="Basic and acidic residues" evidence="2">
    <location>
        <begin position="688"/>
        <end position="792"/>
    </location>
</feature>
<evidence type="ECO:0000256" key="2">
    <source>
        <dbReference type="SAM" id="MobiDB-lite"/>
    </source>
</evidence>
<dbReference type="GO" id="GO:0005874">
    <property type="term" value="C:microtubule"/>
    <property type="evidence" value="ECO:0007669"/>
    <property type="project" value="InterPro"/>
</dbReference>
<evidence type="ECO:0000313" key="3">
    <source>
        <dbReference type="EMBL" id="KAJ8267916.1"/>
    </source>
</evidence>
<dbReference type="GO" id="GO:0032467">
    <property type="term" value="P:positive regulation of cytokinesis"/>
    <property type="evidence" value="ECO:0007669"/>
    <property type="project" value="InterPro"/>
</dbReference>
<feature type="compositionally biased region" description="Basic and acidic residues" evidence="2">
    <location>
        <begin position="146"/>
        <end position="168"/>
    </location>
</feature>
<dbReference type="AlphaFoldDB" id="A0A9Q1DDY7"/>
<protein>
    <recommendedName>
        <fullName evidence="5">Centrosome and spindle pole-associated protein 1</fullName>
    </recommendedName>
</protein>
<dbReference type="PANTHER" id="PTHR21616">
    <property type="entry name" value="CENTROSOME SPINDLE POLE ASSOCIATED PROTEIN"/>
    <property type="match status" value="1"/>
</dbReference>
<feature type="compositionally biased region" description="Low complexity" evidence="2">
    <location>
        <begin position="971"/>
        <end position="982"/>
    </location>
</feature>
<evidence type="ECO:0000313" key="4">
    <source>
        <dbReference type="Proteomes" id="UP001152803"/>
    </source>
</evidence>
<feature type="region of interest" description="Disordered" evidence="2">
    <location>
        <begin position="507"/>
        <end position="853"/>
    </location>
</feature>
<dbReference type="Proteomes" id="UP001152803">
    <property type="component" value="Unassembled WGS sequence"/>
</dbReference>
<keyword evidence="1" id="KW-0175">Coiled coil</keyword>
<feature type="region of interest" description="Disordered" evidence="2">
    <location>
        <begin position="258"/>
        <end position="295"/>
    </location>
</feature>
<feature type="compositionally biased region" description="Basic and acidic residues" evidence="2">
    <location>
        <begin position="1031"/>
        <end position="1041"/>
    </location>
</feature>
<sequence>MDDDLESFLAEQKAKVAEERAILAQDPPYLEIRQTKACNAYNSAIKENIPPSKWSAVQRLHNSQEESSLSLQLGEDYERKKHRLQQELRLDYRRYMAQGLSSKGPSDPLEIQPSPRPPTIREQPLSRKDAATLTEPGPAVPRGRRHQEGRSRLTEGELDQWERPRGTKAELGLGRDCSDYEEEEELAVLDRRAPRGSQEAGHGDRRGRRYRADRDGPRLRERGLNDFEDFPEMFRYLQRLRNENRLLRERRGAELPAVCDDDRREGSRGTLSTTPKPRLQEAGPGRPNEKSRSTVRKNEVEFATGLMIGAADADAVAQRRKELYRQELQEQMAEQQRNRKREKELELKVAVTGAFVPEKPPDRIRQFGPMGRNSSQIGRGLDAPGGVDLGGAPHDERLPPERPRVAFQSPLLDYGAALGVLDGSATSGVTPVHEDYHRGPSSNLGDISATRLPGVPHPPPSTLSDMYRTPYDEAYFYYGARDPLDPSLAHYGPGTVAPPTALNLPSGAPSLAPSVRLGPHPPFSNQRDAGPLRPRVGVFPLGKDETQAKESLRSYQEALKQQIREQQERRRREKEESERYEARLEAELKTYDPWGRGGGGAPLRDGQGNLISDLNQMHKTNEEAYLNPPSRDKRESGSGDQKEPSPKTGERPPSSVRVSGFTYGQTSPFARGSVFTDTPTPQQLQQQDKYKDYLKQQIEEKRRREAEERERLRQEEEKEERKLAEQRARIVREYEEEQEKRRRKEMEQKAKNEELVRLAEERRKEAERKKKEQEEKEREARRREYEQERQARLQEVVRVPSPPIPTLQKRWSSQYTPRPPSVDSRHSTVTLSERCLSGSQSPPVPARRNQLRAAAEQQGVISELSALRRQLRSEQRRLGEQLQMQAERDGLDTPLSERCRERPQVDVFDMARLRIQAPVRRPTSKTSEPISVQSSFDFKPLGYRGKDATEDGGQTLYPEPPGEGGGAMQQRRAGSLRRGGASDYFDLSPRLHHSRHTRKCSEDGSLRGSLLESESAFIDPNGEAFPVSPEPELRSRQLSARERRRMKRMEAHSVRDRVSPPLDRGSERGERPLAGLQPKQVKGHQGRRGEETEDPSCGDWRTVAMVIQISTEISGTETWTRPDTSEALKHLRADPAQSDRPSSRESLVHGWDGPSTYHG</sequence>
<feature type="compositionally biased region" description="Polar residues" evidence="2">
    <location>
        <begin position="827"/>
        <end position="841"/>
    </location>
</feature>
<dbReference type="GO" id="GO:0005813">
    <property type="term" value="C:centrosome"/>
    <property type="evidence" value="ECO:0007669"/>
    <property type="project" value="InterPro"/>
</dbReference>
<proteinExistence type="predicted"/>
<feature type="compositionally biased region" description="Polar residues" evidence="2">
    <location>
        <begin position="609"/>
        <end position="618"/>
    </location>
</feature>
<feature type="coiled-coil region" evidence="1">
    <location>
        <begin position="318"/>
        <end position="346"/>
    </location>
</feature>
<reference evidence="3" key="1">
    <citation type="journal article" date="2023" name="Science">
        <title>Genome structures resolve the early diversification of teleost fishes.</title>
        <authorList>
            <person name="Parey E."/>
            <person name="Louis A."/>
            <person name="Montfort J."/>
            <person name="Bouchez O."/>
            <person name="Roques C."/>
            <person name="Iampietro C."/>
            <person name="Lluch J."/>
            <person name="Castinel A."/>
            <person name="Donnadieu C."/>
            <person name="Desvignes T."/>
            <person name="Floi Bucao C."/>
            <person name="Jouanno E."/>
            <person name="Wen M."/>
            <person name="Mejri S."/>
            <person name="Dirks R."/>
            <person name="Jansen H."/>
            <person name="Henkel C."/>
            <person name="Chen W.J."/>
            <person name="Zahm M."/>
            <person name="Cabau C."/>
            <person name="Klopp C."/>
            <person name="Thompson A.W."/>
            <person name="Robinson-Rechavi M."/>
            <person name="Braasch I."/>
            <person name="Lecointre G."/>
            <person name="Bobe J."/>
            <person name="Postlethwait J.H."/>
            <person name="Berthelot C."/>
            <person name="Roest Crollius H."/>
            <person name="Guiguen Y."/>
        </authorList>
    </citation>
    <scope>NUCLEOTIDE SEQUENCE</scope>
    <source>
        <strain evidence="3">Concon-B</strain>
    </source>
</reference>
<dbReference type="GO" id="GO:0000922">
    <property type="term" value="C:spindle pole"/>
    <property type="evidence" value="ECO:0007669"/>
    <property type="project" value="InterPro"/>
</dbReference>
<feature type="compositionally biased region" description="Basic and acidic residues" evidence="2">
    <location>
        <begin position="542"/>
        <end position="552"/>
    </location>
</feature>
<feature type="compositionally biased region" description="Low complexity" evidence="2">
    <location>
        <begin position="676"/>
        <end position="687"/>
    </location>
</feature>
<feature type="region of interest" description="Disordered" evidence="2">
    <location>
        <begin position="358"/>
        <end position="401"/>
    </location>
</feature>